<dbReference type="PROSITE" id="PS00705">
    <property type="entry name" value="PROK_CO2_ANHYDRASE_2"/>
    <property type="match status" value="1"/>
</dbReference>
<comment type="function">
    <text evidence="8">Reversible hydration of carbon dioxide.</text>
</comment>
<comment type="cofactor">
    <cofactor evidence="7">
        <name>Zn(2+)</name>
        <dbReference type="ChEBI" id="CHEBI:29105"/>
    </cofactor>
    <text evidence="7">Binds 1 zinc ion per subunit.</text>
</comment>
<dbReference type="AlphaFoldDB" id="A0A3N2QRD5"/>
<evidence type="ECO:0000313" key="10">
    <source>
        <dbReference type="Proteomes" id="UP000268016"/>
    </source>
</evidence>
<dbReference type="RefSeq" id="WP_123643770.1">
    <property type="nucleotide sequence ID" value="NZ_ML119091.1"/>
</dbReference>
<dbReference type="Pfam" id="PF00484">
    <property type="entry name" value="Pro_CA"/>
    <property type="match status" value="1"/>
</dbReference>
<comment type="catalytic activity">
    <reaction evidence="6 8">
        <text>hydrogencarbonate + H(+) = CO2 + H2O</text>
        <dbReference type="Rhea" id="RHEA:10748"/>
        <dbReference type="ChEBI" id="CHEBI:15377"/>
        <dbReference type="ChEBI" id="CHEBI:15378"/>
        <dbReference type="ChEBI" id="CHEBI:16526"/>
        <dbReference type="ChEBI" id="CHEBI:17544"/>
        <dbReference type="EC" id="4.2.1.1"/>
    </reaction>
</comment>
<protein>
    <recommendedName>
        <fullName evidence="2 8">Carbonic anhydrase</fullName>
        <ecNumber evidence="2 8">4.2.1.1</ecNumber>
    </recommendedName>
    <alternativeName>
        <fullName evidence="8">Carbonate dehydratase</fullName>
    </alternativeName>
</protein>
<gene>
    <name evidence="9" type="ORF">EAT49_18335</name>
</gene>
<dbReference type="PANTHER" id="PTHR11002">
    <property type="entry name" value="CARBONIC ANHYDRASE"/>
    <property type="match status" value="1"/>
</dbReference>
<dbReference type="InterPro" id="IPR015892">
    <property type="entry name" value="Carbonic_anhydrase_CS"/>
</dbReference>
<feature type="binding site" evidence="7">
    <location>
        <position position="108"/>
    </location>
    <ligand>
        <name>Zn(2+)</name>
        <dbReference type="ChEBI" id="CHEBI:29105"/>
    </ligand>
</feature>
<sequence length="221" mass="23989">MGAVRPLPDYLVRRYQGWKATTYADNRAWYRRLAEDGQHPRAMIISCCDSRVHVTSIFGADQGEFFIHRNIANLVPPYESGGGQHGTSAAIEYAVTSLKVAHVIVLGHSICGGVQGCYDMCEGRAPELEASTSFVGRWMDILRPGYQRLPAGDDAARVRALEKAAVLVSLENLQTFPFVETATAAGDLTLHGLWTDIAEGGLETWDPAAGDFVPVGRSSPP</sequence>
<comment type="caution">
    <text evidence="9">The sequence shown here is derived from an EMBL/GenBank/DDBJ whole genome shotgun (WGS) entry which is preliminary data.</text>
</comment>
<dbReference type="GO" id="GO:0004089">
    <property type="term" value="F:carbonate dehydratase activity"/>
    <property type="evidence" value="ECO:0007669"/>
    <property type="project" value="UniProtKB-UniRule"/>
</dbReference>
<evidence type="ECO:0000256" key="3">
    <source>
        <dbReference type="ARBA" id="ARBA00022723"/>
    </source>
</evidence>
<dbReference type="OrthoDB" id="9797527at2"/>
<name>A0A3N2QRD5_9RHOB</name>
<evidence type="ECO:0000256" key="7">
    <source>
        <dbReference type="PIRSR" id="PIRSR601765-1"/>
    </source>
</evidence>
<evidence type="ECO:0000256" key="2">
    <source>
        <dbReference type="ARBA" id="ARBA00012925"/>
    </source>
</evidence>
<dbReference type="InterPro" id="IPR045066">
    <property type="entry name" value="Beta_CA_cladeB"/>
</dbReference>
<evidence type="ECO:0000256" key="6">
    <source>
        <dbReference type="ARBA" id="ARBA00048348"/>
    </source>
</evidence>
<dbReference type="GO" id="GO:0015976">
    <property type="term" value="P:carbon utilization"/>
    <property type="evidence" value="ECO:0007669"/>
    <property type="project" value="InterPro"/>
</dbReference>
<keyword evidence="3 7" id="KW-0479">Metal-binding</keyword>
<evidence type="ECO:0000256" key="5">
    <source>
        <dbReference type="ARBA" id="ARBA00023239"/>
    </source>
</evidence>
<evidence type="ECO:0000256" key="1">
    <source>
        <dbReference type="ARBA" id="ARBA00006217"/>
    </source>
</evidence>
<dbReference type="PANTHER" id="PTHR11002:SF76">
    <property type="entry name" value="CARBONIC ANHYDRASE"/>
    <property type="match status" value="1"/>
</dbReference>
<keyword evidence="4 7" id="KW-0862">Zinc</keyword>
<dbReference type="InterPro" id="IPR001765">
    <property type="entry name" value="Carbonic_anhydrase"/>
</dbReference>
<dbReference type="SMART" id="SM00947">
    <property type="entry name" value="Pro_CA"/>
    <property type="match status" value="1"/>
</dbReference>
<dbReference type="GO" id="GO:0008270">
    <property type="term" value="F:zinc ion binding"/>
    <property type="evidence" value="ECO:0007669"/>
    <property type="project" value="UniProtKB-UniRule"/>
</dbReference>
<reference evidence="9 10" key="1">
    <citation type="submission" date="2018-10" db="EMBL/GenBank/DDBJ databases">
        <title>Histidinibacterium lentulum gen. nov., sp. nov., a marine bacterium from the culture broth of Picochlorum sp. 122.</title>
        <authorList>
            <person name="Wang G."/>
        </authorList>
    </citation>
    <scope>NUCLEOTIDE SEQUENCE [LARGE SCALE GENOMIC DNA]</scope>
    <source>
        <strain evidence="9 10">B17</strain>
    </source>
</reference>
<dbReference type="Gene3D" id="3.40.1050.10">
    <property type="entry name" value="Carbonic anhydrase"/>
    <property type="match status" value="1"/>
</dbReference>
<feature type="binding site" evidence="7">
    <location>
        <position position="49"/>
    </location>
    <ligand>
        <name>Zn(2+)</name>
        <dbReference type="ChEBI" id="CHEBI:29105"/>
    </ligand>
</feature>
<keyword evidence="10" id="KW-1185">Reference proteome</keyword>
<keyword evidence="5 8" id="KW-0456">Lyase</keyword>
<dbReference type="InterPro" id="IPR036874">
    <property type="entry name" value="Carbonic_anhydrase_sf"/>
</dbReference>
<feature type="binding site" evidence="7">
    <location>
        <position position="47"/>
    </location>
    <ligand>
        <name>Zn(2+)</name>
        <dbReference type="ChEBI" id="CHEBI:29105"/>
    </ligand>
</feature>
<accession>A0A3N2QRD5</accession>
<proteinExistence type="inferred from homology"/>
<dbReference type="EMBL" id="RDRB01000011">
    <property type="protein sequence ID" value="ROT97763.1"/>
    <property type="molecule type" value="Genomic_DNA"/>
</dbReference>
<dbReference type="EC" id="4.2.1.1" evidence="2 8"/>
<evidence type="ECO:0000256" key="4">
    <source>
        <dbReference type="ARBA" id="ARBA00022833"/>
    </source>
</evidence>
<organism evidence="9 10">
    <name type="scientific">Histidinibacterium lentulum</name>
    <dbReference type="NCBI Taxonomy" id="2480588"/>
    <lineage>
        <taxon>Bacteria</taxon>
        <taxon>Pseudomonadati</taxon>
        <taxon>Pseudomonadota</taxon>
        <taxon>Alphaproteobacteria</taxon>
        <taxon>Rhodobacterales</taxon>
        <taxon>Paracoccaceae</taxon>
        <taxon>Histidinibacterium</taxon>
    </lineage>
</organism>
<evidence type="ECO:0000313" key="9">
    <source>
        <dbReference type="EMBL" id="ROT97763.1"/>
    </source>
</evidence>
<evidence type="ECO:0000256" key="8">
    <source>
        <dbReference type="RuleBase" id="RU003956"/>
    </source>
</evidence>
<dbReference type="Proteomes" id="UP000268016">
    <property type="component" value="Unassembled WGS sequence"/>
</dbReference>
<comment type="similarity">
    <text evidence="1 8">Belongs to the beta-class carbonic anhydrase family.</text>
</comment>
<dbReference type="CDD" id="cd00884">
    <property type="entry name" value="beta_CA_cladeB"/>
    <property type="match status" value="1"/>
</dbReference>
<dbReference type="SUPFAM" id="SSF53056">
    <property type="entry name" value="beta-carbonic anhydrase, cab"/>
    <property type="match status" value="1"/>
</dbReference>
<feature type="binding site" evidence="7">
    <location>
        <position position="111"/>
    </location>
    <ligand>
        <name>Zn(2+)</name>
        <dbReference type="ChEBI" id="CHEBI:29105"/>
    </ligand>
</feature>